<feature type="compositionally biased region" description="Basic and acidic residues" evidence="1">
    <location>
        <begin position="129"/>
        <end position="192"/>
    </location>
</feature>
<keyword evidence="3" id="KW-1185">Reference proteome</keyword>
<reference evidence="2 3" key="1">
    <citation type="submission" date="2019-07" db="EMBL/GenBank/DDBJ databases">
        <title>Finished genome of Venturia effusa.</title>
        <authorList>
            <person name="Young C.A."/>
            <person name="Cox M.P."/>
            <person name="Ganley A.R.D."/>
            <person name="David W.J."/>
        </authorList>
    </citation>
    <scope>NUCLEOTIDE SEQUENCE [LARGE SCALE GENOMIC DNA]</scope>
    <source>
        <strain evidence="3">albino</strain>
    </source>
</reference>
<dbReference type="Proteomes" id="UP000316270">
    <property type="component" value="Chromosome 3"/>
</dbReference>
<sequence>MSAPRNTALRAIARPAWGSGTRVCQQTPFRYQYSTAKDAVKSSSSVPWALSAIALTGGGTYLALQPRVPVHHDDHSSSHLEPNDHSSIVEKASDLKESAYSKTEDINQQSDDEKDQHKEKAAASSKSLIKGERSGDSVKNHGIASEKNEHKVREGKFSDDEFDNHITKHSNDPGRDFEKIRKDKETVKAKGE</sequence>
<gene>
    <name evidence="2" type="ORF">FKW77_009599</name>
</gene>
<dbReference type="OrthoDB" id="5418632at2759"/>
<dbReference type="STRING" id="50376.A0A517L214"/>
<proteinExistence type="predicted"/>
<evidence type="ECO:0000313" key="2">
    <source>
        <dbReference type="EMBL" id="QDS69675.1"/>
    </source>
</evidence>
<accession>A0A517L214</accession>
<evidence type="ECO:0000313" key="3">
    <source>
        <dbReference type="Proteomes" id="UP000316270"/>
    </source>
</evidence>
<feature type="compositionally biased region" description="Basic and acidic residues" evidence="1">
    <location>
        <begin position="70"/>
        <end position="105"/>
    </location>
</feature>
<evidence type="ECO:0000256" key="1">
    <source>
        <dbReference type="SAM" id="MobiDB-lite"/>
    </source>
</evidence>
<dbReference type="AlphaFoldDB" id="A0A517L214"/>
<protein>
    <submittedName>
        <fullName evidence="2">Uncharacterized protein</fullName>
    </submittedName>
</protein>
<feature type="region of interest" description="Disordered" evidence="1">
    <location>
        <begin position="70"/>
        <end position="192"/>
    </location>
</feature>
<name>A0A517L214_9PEZI</name>
<organism evidence="2 3">
    <name type="scientific">Venturia effusa</name>
    <dbReference type="NCBI Taxonomy" id="50376"/>
    <lineage>
        <taxon>Eukaryota</taxon>
        <taxon>Fungi</taxon>
        <taxon>Dikarya</taxon>
        <taxon>Ascomycota</taxon>
        <taxon>Pezizomycotina</taxon>
        <taxon>Dothideomycetes</taxon>
        <taxon>Pleosporomycetidae</taxon>
        <taxon>Venturiales</taxon>
        <taxon>Venturiaceae</taxon>
        <taxon>Venturia</taxon>
    </lineage>
</organism>
<dbReference type="EMBL" id="CP042187">
    <property type="protein sequence ID" value="QDS69675.1"/>
    <property type="molecule type" value="Genomic_DNA"/>
</dbReference>